<dbReference type="InterPro" id="IPR015915">
    <property type="entry name" value="Kelch-typ_b-propeller"/>
</dbReference>
<dbReference type="Pfam" id="PF12937">
    <property type="entry name" value="F-box-like"/>
    <property type="match status" value="1"/>
</dbReference>
<dbReference type="SUPFAM" id="SSF117281">
    <property type="entry name" value="Kelch motif"/>
    <property type="match status" value="1"/>
</dbReference>
<dbReference type="AlphaFoldDB" id="A0ABC9G9Y6"/>
<dbReference type="Gene3D" id="1.20.1280.50">
    <property type="match status" value="1"/>
</dbReference>
<proteinExistence type="predicted"/>
<dbReference type="SUPFAM" id="SSF81383">
    <property type="entry name" value="F-box domain"/>
    <property type="match status" value="1"/>
</dbReference>
<dbReference type="InterPro" id="IPR013187">
    <property type="entry name" value="F-box-assoc_dom_typ3"/>
</dbReference>
<dbReference type="Gene3D" id="2.120.10.80">
    <property type="entry name" value="Kelch-type beta propeller"/>
    <property type="match status" value="1"/>
</dbReference>
<organism evidence="2 3">
    <name type="scientific">Urochloa decumbens</name>
    <dbReference type="NCBI Taxonomy" id="240449"/>
    <lineage>
        <taxon>Eukaryota</taxon>
        <taxon>Viridiplantae</taxon>
        <taxon>Streptophyta</taxon>
        <taxon>Embryophyta</taxon>
        <taxon>Tracheophyta</taxon>
        <taxon>Spermatophyta</taxon>
        <taxon>Magnoliopsida</taxon>
        <taxon>Liliopsida</taxon>
        <taxon>Poales</taxon>
        <taxon>Poaceae</taxon>
        <taxon>PACMAD clade</taxon>
        <taxon>Panicoideae</taxon>
        <taxon>Panicodae</taxon>
        <taxon>Paniceae</taxon>
        <taxon>Melinidinae</taxon>
        <taxon>Urochloa</taxon>
    </lineage>
</organism>
<name>A0ABC9G9Y6_9POAL</name>
<keyword evidence="3" id="KW-1185">Reference proteome</keyword>
<evidence type="ECO:0000259" key="1">
    <source>
        <dbReference type="SMART" id="SM00256"/>
    </source>
</evidence>
<dbReference type="NCBIfam" id="TIGR01640">
    <property type="entry name" value="F_box_assoc_1"/>
    <property type="match status" value="1"/>
</dbReference>
<protein>
    <recommendedName>
        <fullName evidence="1">F-box domain-containing protein</fullName>
    </recommendedName>
</protein>
<dbReference type="InterPro" id="IPR036047">
    <property type="entry name" value="F-box-like_dom_sf"/>
</dbReference>
<reference evidence="2" key="1">
    <citation type="submission" date="2024-10" db="EMBL/GenBank/DDBJ databases">
        <authorList>
            <person name="Ryan C."/>
        </authorList>
    </citation>
    <scope>NUCLEOTIDE SEQUENCE [LARGE SCALE GENOMIC DNA]</scope>
</reference>
<evidence type="ECO:0000313" key="2">
    <source>
        <dbReference type="EMBL" id="CAL5089107.1"/>
    </source>
</evidence>
<accession>A0ABC9G9Y6</accession>
<evidence type="ECO:0000313" key="3">
    <source>
        <dbReference type="Proteomes" id="UP001497457"/>
    </source>
</evidence>
<dbReference type="PANTHER" id="PTHR31111:SF133">
    <property type="entry name" value="OS07G0196600 PROTEIN"/>
    <property type="match status" value="1"/>
</dbReference>
<dbReference type="InterPro" id="IPR001810">
    <property type="entry name" value="F-box_dom"/>
</dbReference>
<dbReference type="InterPro" id="IPR017451">
    <property type="entry name" value="F-box-assoc_interact_dom"/>
</dbReference>
<gene>
    <name evidence="2" type="ORF">URODEC1_LOCUS113182</name>
</gene>
<dbReference type="EMBL" id="OZ075118">
    <property type="protein sequence ID" value="CAL5089107.1"/>
    <property type="molecule type" value="Genomic_DNA"/>
</dbReference>
<dbReference type="Proteomes" id="UP001497457">
    <property type="component" value="Chromosome 8b"/>
</dbReference>
<dbReference type="Pfam" id="PF08268">
    <property type="entry name" value="FBA_3"/>
    <property type="match status" value="1"/>
</dbReference>
<dbReference type="SMART" id="SM00256">
    <property type="entry name" value="FBOX"/>
    <property type="match status" value="1"/>
</dbReference>
<sequence length="415" mass="46380">MPPPSALTRQNKTADPSIANDGVLPTDVLHDVLLCLPANVLCRLRLVCQSWRSLTLDPSFALAHASCHPLVVGIHLSQNCCEVQLVDLSGNVIRRLPVAQPVYDLNAQLDLICVSAVNGCLSYILNSVTGKVTTLPDGISFSDSACCVASFQSILGKVPDNYDLIRSTSPSLLGHVPSTGEYKVLQTNSYCDTHNGERDNFIRTCNVLTLSGCGGRWRARQLPHPVQTPIIGRNNKVVLDGVAYFFVGQFYDDNFNGDLDSIGSFDMVTEQWRPMVLRGPLSSHVSIANKKLKFNPRRENLQLVVMNGCLVIVHHMSRDCSMDLWFLVDMDVHKGLWTKRYSMRCQPRCELHAYRPPCPLHVLNDGRILVWGAEQERVLKVYDPRTSLWANLYSMERYGFVRMHIGSLLCSGLQR</sequence>
<feature type="domain" description="F-box" evidence="1">
    <location>
        <begin position="24"/>
        <end position="64"/>
    </location>
</feature>
<dbReference type="PANTHER" id="PTHR31111">
    <property type="entry name" value="BNAA05G37150D PROTEIN-RELATED"/>
    <property type="match status" value="1"/>
</dbReference>